<dbReference type="FunFam" id="1.10.540.10:FF:000015">
    <property type="entry name" value="Acyl-coenzyme A oxidase"/>
    <property type="match status" value="1"/>
</dbReference>
<feature type="domain" description="Acyl-coenzyme A oxidase N-terminal" evidence="1">
    <location>
        <begin position="15"/>
        <end position="65"/>
    </location>
</feature>
<dbReference type="AlphaFoldDB" id="A0AAD5CLY8"/>
<accession>A0AAD5CLY8</accession>
<dbReference type="GO" id="GO:0055088">
    <property type="term" value="P:lipid homeostasis"/>
    <property type="evidence" value="ECO:0007669"/>
    <property type="project" value="TreeGrafter"/>
</dbReference>
<organism evidence="2 3">
    <name type="scientific">Ambrosia artemisiifolia</name>
    <name type="common">Common ragweed</name>
    <dbReference type="NCBI Taxonomy" id="4212"/>
    <lineage>
        <taxon>Eukaryota</taxon>
        <taxon>Viridiplantae</taxon>
        <taxon>Streptophyta</taxon>
        <taxon>Embryophyta</taxon>
        <taxon>Tracheophyta</taxon>
        <taxon>Spermatophyta</taxon>
        <taxon>Magnoliopsida</taxon>
        <taxon>eudicotyledons</taxon>
        <taxon>Gunneridae</taxon>
        <taxon>Pentapetalae</taxon>
        <taxon>asterids</taxon>
        <taxon>campanulids</taxon>
        <taxon>Asterales</taxon>
        <taxon>Asteraceae</taxon>
        <taxon>Asteroideae</taxon>
        <taxon>Heliantheae alliance</taxon>
        <taxon>Heliantheae</taxon>
        <taxon>Ambrosia</taxon>
    </lineage>
</organism>
<dbReference type="InterPro" id="IPR046373">
    <property type="entry name" value="Acyl-CoA_Oxase/DH_mid-dom_sf"/>
</dbReference>
<dbReference type="GO" id="GO:0005777">
    <property type="term" value="C:peroxisome"/>
    <property type="evidence" value="ECO:0007669"/>
    <property type="project" value="InterPro"/>
</dbReference>
<dbReference type="GO" id="GO:0005504">
    <property type="term" value="F:fatty acid binding"/>
    <property type="evidence" value="ECO:0007669"/>
    <property type="project" value="TreeGrafter"/>
</dbReference>
<evidence type="ECO:0000313" key="3">
    <source>
        <dbReference type="Proteomes" id="UP001206925"/>
    </source>
</evidence>
<dbReference type="Gene3D" id="1.10.540.10">
    <property type="entry name" value="Acyl-CoA dehydrogenase/oxidase, N-terminal domain"/>
    <property type="match status" value="1"/>
</dbReference>
<dbReference type="InterPro" id="IPR012258">
    <property type="entry name" value="Acyl-CoA_oxidase"/>
</dbReference>
<evidence type="ECO:0000313" key="2">
    <source>
        <dbReference type="EMBL" id="KAI7744227.1"/>
    </source>
</evidence>
<dbReference type="InterPro" id="IPR029320">
    <property type="entry name" value="Acyl-CoA_ox_N"/>
</dbReference>
<dbReference type="GO" id="GO:0001676">
    <property type="term" value="P:long-chain fatty acid metabolic process"/>
    <property type="evidence" value="ECO:0007669"/>
    <property type="project" value="TreeGrafter"/>
</dbReference>
<dbReference type="PANTHER" id="PTHR10909:SF250">
    <property type="entry name" value="PEROXISOMAL ACYL-COENZYME A OXIDASE 1"/>
    <property type="match status" value="1"/>
</dbReference>
<dbReference type="Proteomes" id="UP001206925">
    <property type="component" value="Unassembled WGS sequence"/>
</dbReference>
<name>A0AAD5CLY8_AMBAR</name>
<sequence>MKPAFHHCLHVLLISEEEAQWLRLYIDEPAYTDLHWGMFIPAIEEQGTEEQKEKWLPLAQKMQIIGCYAQSELGHDSNMKGLETTATFDPQTDELILHSPTLTSSKWWPGGLGKISTHAIVYARLIVCGQFHGIH</sequence>
<dbReference type="InterPro" id="IPR037069">
    <property type="entry name" value="AcylCoA_DH/ox_N_sf"/>
</dbReference>
<evidence type="ECO:0000259" key="1">
    <source>
        <dbReference type="Pfam" id="PF14749"/>
    </source>
</evidence>
<protein>
    <recommendedName>
        <fullName evidence="1">Acyl-coenzyme A oxidase N-terminal domain-containing protein</fullName>
    </recommendedName>
</protein>
<dbReference type="PANTHER" id="PTHR10909">
    <property type="entry name" value="ELECTRON TRANSPORT OXIDOREDUCTASE"/>
    <property type="match status" value="1"/>
</dbReference>
<dbReference type="InterPro" id="IPR009100">
    <property type="entry name" value="AcylCoA_DH/oxidase_NM_dom_sf"/>
</dbReference>
<gene>
    <name evidence="2" type="ORF">M8C21_006699</name>
</gene>
<proteinExistence type="predicted"/>
<dbReference type="EMBL" id="JAMZMK010007564">
    <property type="protein sequence ID" value="KAI7744227.1"/>
    <property type="molecule type" value="Genomic_DNA"/>
</dbReference>
<dbReference type="Gene3D" id="2.40.110.10">
    <property type="entry name" value="Butyryl-CoA Dehydrogenase, subunit A, domain 2"/>
    <property type="match status" value="1"/>
</dbReference>
<keyword evidence="3" id="KW-1185">Reference proteome</keyword>
<dbReference type="Pfam" id="PF14749">
    <property type="entry name" value="Acyl-CoA_ox_N"/>
    <property type="match status" value="1"/>
</dbReference>
<dbReference type="GO" id="GO:0003997">
    <property type="term" value="F:acyl-CoA oxidase activity"/>
    <property type="evidence" value="ECO:0007669"/>
    <property type="project" value="InterPro"/>
</dbReference>
<reference evidence="2" key="1">
    <citation type="submission" date="2022-06" db="EMBL/GenBank/DDBJ databases">
        <title>Uncovering the hologenomic basis of an extraordinary plant invasion.</title>
        <authorList>
            <person name="Bieker V.C."/>
            <person name="Martin M.D."/>
            <person name="Gilbert T."/>
            <person name="Hodgins K."/>
            <person name="Battlay P."/>
            <person name="Petersen B."/>
            <person name="Wilson J."/>
        </authorList>
    </citation>
    <scope>NUCLEOTIDE SEQUENCE</scope>
    <source>
        <strain evidence="2">AA19_3_7</strain>
        <tissue evidence="2">Leaf</tissue>
    </source>
</reference>
<dbReference type="SUPFAM" id="SSF56645">
    <property type="entry name" value="Acyl-CoA dehydrogenase NM domain-like"/>
    <property type="match status" value="1"/>
</dbReference>
<dbReference type="GO" id="GO:0033540">
    <property type="term" value="P:fatty acid beta-oxidation using acyl-CoA oxidase"/>
    <property type="evidence" value="ECO:0007669"/>
    <property type="project" value="TreeGrafter"/>
</dbReference>
<feature type="non-terminal residue" evidence="2">
    <location>
        <position position="1"/>
    </location>
</feature>
<dbReference type="GO" id="GO:0071949">
    <property type="term" value="F:FAD binding"/>
    <property type="evidence" value="ECO:0007669"/>
    <property type="project" value="InterPro"/>
</dbReference>
<comment type="caution">
    <text evidence="2">The sequence shown here is derived from an EMBL/GenBank/DDBJ whole genome shotgun (WGS) entry which is preliminary data.</text>
</comment>